<feature type="compositionally biased region" description="Low complexity" evidence="1">
    <location>
        <begin position="9"/>
        <end position="27"/>
    </location>
</feature>
<reference evidence="2 3" key="1">
    <citation type="submission" date="2014-04" db="EMBL/GenBank/DDBJ databases">
        <title>Evolutionary Origins and Diversification of the Mycorrhizal Mutualists.</title>
        <authorList>
            <consortium name="DOE Joint Genome Institute"/>
            <consortium name="Mycorrhizal Genomics Consortium"/>
            <person name="Kohler A."/>
            <person name="Kuo A."/>
            <person name="Nagy L.G."/>
            <person name="Floudas D."/>
            <person name="Copeland A."/>
            <person name="Barry K.W."/>
            <person name="Cichocki N."/>
            <person name="Veneault-Fourrey C."/>
            <person name="LaButti K."/>
            <person name="Lindquist E.A."/>
            <person name="Lipzen A."/>
            <person name="Lundell T."/>
            <person name="Morin E."/>
            <person name="Murat C."/>
            <person name="Riley R."/>
            <person name="Ohm R."/>
            <person name="Sun H."/>
            <person name="Tunlid A."/>
            <person name="Henrissat B."/>
            <person name="Grigoriev I.V."/>
            <person name="Hibbett D.S."/>
            <person name="Martin F."/>
        </authorList>
    </citation>
    <scope>NUCLEOTIDE SEQUENCE [LARGE SCALE GENOMIC DNA]</scope>
    <source>
        <strain evidence="2 3">Koide BX008</strain>
    </source>
</reference>
<accession>A0A0C2S443</accession>
<dbReference type="HOGENOM" id="CLU_430798_0_0_1"/>
<feature type="region of interest" description="Disordered" evidence="1">
    <location>
        <begin position="1"/>
        <end position="78"/>
    </location>
</feature>
<name>A0A0C2S443_AMAMK</name>
<feature type="compositionally biased region" description="Basic and acidic residues" evidence="1">
    <location>
        <begin position="134"/>
        <end position="146"/>
    </location>
</feature>
<sequence length="635" mass="70620">MPRTRKAAAKASTAEAPATAVPTASSVGVEKPATAALRRSRRQAPALPKSPVVGQRKRTTEHPGLVGKVTRRSKQEVAAEQAEKAAKIKAEVQRKLEAKERLAAMEIDSTVTERSRKKNVLRRQYAMLDVTASSDRKDLDKHHDSNGGDTDPVDTNTDDNQDDSDNISDGAATAKEDDIKKTHKPTKRALLNEVGQLKREIVKSKVATRKLDPTALPAATGFRDSWRKPTKTIKKDAEPVIGGLKDDDALSVQPNFDPKVGRRRKNDYVEYESDGKETETEAPPTKRAKQNRRHVSTRVETLAVPSSEESGTENKQTKIKQGAVPPGKPSRFKTTIVPKQGNNTNLVKAEAVTSNSTMVTTSTHLAQIRAAKRFRDLPSSFTNSTMIKQFRSTCYHGWMASDDLFDGFTIESDILLGIVRTVFSKVFPDSAYIPSVRDVFHQTIYDNIQTNRSNTAHHAIQAVTMFLSELSQDEVKDWVDWTRAVRLGELIYKEPCPPGSNIIKGTSNFVKPQGLLMTSFVIDLAKPYLHYMNSSLIDYGYPRGLVALILVALERAARTFETGVYKDPGQFSGNFHGSLIEYIRSVDTFTKWDNFYAVCDFALKKASKRRKSTLNMVETSQIDIGRRDLNFSSSE</sequence>
<dbReference type="OrthoDB" id="3070163at2759"/>
<feature type="compositionally biased region" description="Basic residues" evidence="1">
    <location>
        <begin position="286"/>
        <end position="296"/>
    </location>
</feature>
<evidence type="ECO:0000313" key="3">
    <source>
        <dbReference type="Proteomes" id="UP000054549"/>
    </source>
</evidence>
<dbReference type="InParanoid" id="A0A0C2S443"/>
<organism evidence="2 3">
    <name type="scientific">Amanita muscaria (strain Koide BX008)</name>
    <dbReference type="NCBI Taxonomy" id="946122"/>
    <lineage>
        <taxon>Eukaryota</taxon>
        <taxon>Fungi</taxon>
        <taxon>Dikarya</taxon>
        <taxon>Basidiomycota</taxon>
        <taxon>Agaricomycotina</taxon>
        <taxon>Agaricomycetes</taxon>
        <taxon>Agaricomycetidae</taxon>
        <taxon>Agaricales</taxon>
        <taxon>Pluteineae</taxon>
        <taxon>Amanitaceae</taxon>
        <taxon>Amanita</taxon>
    </lineage>
</organism>
<dbReference type="AlphaFoldDB" id="A0A0C2S443"/>
<protein>
    <submittedName>
        <fullName evidence="2">Uncharacterized protein</fullName>
    </submittedName>
</protein>
<feature type="compositionally biased region" description="Acidic residues" evidence="1">
    <location>
        <begin position="156"/>
        <end position="166"/>
    </location>
</feature>
<dbReference type="EMBL" id="KN818369">
    <property type="protein sequence ID" value="KIL57450.1"/>
    <property type="molecule type" value="Genomic_DNA"/>
</dbReference>
<gene>
    <name evidence="2" type="ORF">M378DRAFT_16235</name>
</gene>
<feature type="region of interest" description="Disordered" evidence="1">
    <location>
        <begin position="129"/>
        <end position="193"/>
    </location>
</feature>
<keyword evidence="3" id="KW-1185">Reference proteome</keyword>
<evidence type="ECO:0000313" key="2">
    <source>
        <dbReference type="EMBL" id="KIL57450.1"/>
    </source>
</evidence>
<feature type="region of interest" description="Disordered" evidence="1">
    <location>
        <begin position="270"/>
        <end position="337"/>
    </location>
</feature>
<proteinExistence type="predicted"/>
<dbReference type="Proteomes" id="UP000054549">
    <property type="component" value="Unassembled WGS sequence"/>
</dbReference>
<evidence type="ECO:0000256" key="1">
    <source>
        <dbReference type="SAM" id="MobiDB-lite"/>
    </source>
</evidence>